<keyword evidence="7" id="KW-1185">Reference proteome</keyword>
<keyword evidence="4" id="KW-1133">Transmembrane helix</keyword>
<accession>A0A0F5JVU4</accession>
<dbReference type="Proteomes" id="UP000033618">
    <property type="component" value="Unassembled WGS sequence"/>
</dbReference>
<dbReference type="PANTHER" id="PTHR10434:SF66">
    <property type="entry name" value="PHOSPHOLIPID_GLYCEROL ACYLTRANSFERASE DOMAIN-CONTAINING PROTEIN"/>
    <property type="match status" value="1"/>
</dbReference>
<name>A0A0F5JVU4_9BURK</name>
<dbReference type="InterPro" id="IPR002123">
    <property type="entry name" value="Plipid/glycerol_acylTrfase"/>
</dbReference>
<evidence type="ECO:0000256" key="2">
    <source>
        <dbReference type="ARBA" id="ARBA00022679"/>
    </source>
</evidence>
<evidence type="ECO:0000256" key="1">
    <source>
        <dbReference type="ARBA" id="ARBA00005189"/>
    </source>
</evidence>
<dbReference type="PANTHER" id="PTHR10434">
    <property type="entry name" value="1-ACYL-SN-GLYCEROL-3-PHOSPHATE ACYLTRANSFERASE"/>
    <property type="match status" value="1"/>
</dbReference>
<comment type="caution">
    <text evidence="6">The sequence shown here is derived from an EMBL/GenBank/DDBJ whole genome shotgun (WGS) entry which is preliminary data.</text>
</comment>
<dbReference type="STRING" id="28092.WM40_21405"/>
<dbReference type="CDD" id="cd07989">
    <property type="entry name" value="LPLAT_AGPAT-like"/>
    <property type="match status" value="1"/>
</dbReference>
<organism evidence="6 7">
    <name type="scientific">Robbsia andropogonis</name>
    <dbReference type="NCBI Taxonomy" id="28092"/>
    <lineage>
        <taxon>Bacteria</taxon>
        <taxon>Pseudomonadati</taxon>
        <taxon>Pseudomonadota</taxon>
        <taxon>Betaproteobacteria</taxon>
        <taxon>Burkholderiales</taxon>
        <taxon>Burkholderiaceae</taxon>
        <taxon>Robbsia</taxon>
    </lineage>
</organism>
<evidence type="ECO:0000313" key="7">
    <source>
        <dbReference type="Proteomes" id="UP000033618"/>
    </source>
</evidence>
<keyword evidence="3 6" id="KW-0012">Acyltransferase</keyword>
<dbReference type="GO" id="GO:0006654">
    <property type="term" value="P:phosphatidic acid biosynthetic process"/>
    <property type="evidence" value="ECO:0007669"/>
    <property type="project" value="TreeGrafter"/>
</dbReference>
<evidence type="ECO:0000259" key="5">
    <source>
        <dbReference type="SMART" id="SM00563"/>
    </source>
</evidence>
<gene>
    <name evidence="6" type="ORF">WM40_21405</name>
</gene>
<dbReference type="EMBL" id="LAQU01000033">
    <property type="protein sequence ID" value="KKB61749.1"/>
    <property type="molecule type" value="Genomic_DNA"/>
</dbReference>
<dbReference type="PATRIC" id="fig|28092.6.peg.5041"/>
<dbReference type="SMART" id="SM00563">
    <property type="entry name" value="PlsC"/>
    <property type="match status" value="1"/>
</dbReference>
<keyword evidence="4" id="KW-0472">Membrane</keyword>
<comment type="pathway">
    <text evidence="1">Lipid metabolism.</text>
</comment>
<reference evidence="6 7" key="1">
    <citation type="submission" date="2015-03" db="EMBL/GenBank/DDBJ databases">
        <title>Draft Genome Sequence of Burkholderia andropogonis type strain ICMP2807, isolated from Sorghum bicolor.</title>
        <authorList>
            <person name="Lopes-Santos L."/>
            <person name="Castro D.B."/>
            <person name="Ottoboni L.M."/>
            <person name="Park D."/>
            <person name="Weirc B.S."/>
            <person name="Destefano S.A."/>
        </authorList>
    </citation>
    <scope>NUCLEOTIDE SEQUENCE [LARGE SCALE GENOMIC DNA]</scope>
    <source>
        <strain evidence="6 7">ICMP2807</strain>
    </source>
</reference>
<dbReference type="Pfam" id="PF01553">
    <property type="entry name" value="Acyltransferase"/>
    <property type="match status" value="1"/>
</dbReference>
<feature type="transmembrane region" description="Helical" evidence="4">
    <location>
        <begin position="12"/>
        <end position="39"/>
    </location>
</feature>
<evidence type="ECO:0000256" key="4">
    <source>
        <dbReference type="SAM" id="Phobius"/>
    </source>
</evidence>
<sequence length="277" mass="30799">MVVRSGPVNQGWRLLATGMAFVVFGVSGAAFSACFLPLMLLWPHRASRQRAVVFGIHCFFRSLVAALRWLRVMHVDARGVARLRQRGPCIVVANHPTYLDVMVLLSMTPRACCVVKKAHWGNPCFWGIVRAAAYVSNADPEALVRDGARRLAEGYTVIVFPEGTRSPGPDRLHAFSRGFAHMALQSHADVLPVLMHCSPPAFTKRMRWYDVPPRAFTVHVRVLEPLGMARAEPVRPTPEAVDRKVGTPSLALAARRLTATVETLMYQRLKDHGFIET</sequence>
<keyword evidence="2 6" id="KW-0808">Transferase</keyword>
<dbReference type="PROSITE" id="PS51257">
    <property type="entry name" value="PROKAR_LIPOPROTEIN"/>
    <property type="match status" value="1"/>
</dbReference>
<evidence type="ECO:0000313" key="6">
    <source>
        <dbReference type="EMBL" id="KKB61749.1"/>
    </source>
</evidence>
<protein>
    <submittedName>
        <fullName evidence="6">Glycerol acyltransferase</fullName>
    </submittedName>
</protein>
<feature type="domain" description="Phospholipid/glycerol acyltransferase" evidence="5">
    <location>
        <begin position="89"/>
        <end position="198"/>
    </location>
</feature>
<dbReference type="OrthoDB" id="9812274at2"/>
<dbReference type="SUPFAM" id="SSF69593">
    <property type="entry name" value="Glycerol-3-phosphate (1)-acyltransferase"/>
    <property type="match status" value="1"/>
</dbReference>
<proteinExistence type="predicted"/>
<dbReference type="AlphaFoldDB" id="A0A0F5JVU4"/>
<evidence type="ECO:0000256" key="3">
    <source>
        <dbReference type="ARBA" id="ARBA00023315"/>
    </source>
</evidence>
<dbReference type="GO" id="GO:0003841">
    <property type="term" value="F:1-acylglycerol-3-phosphate O-acyltransferase activity"/>
    <property type="evidence" value="ECO:0007669"/>
    <property type="project" value="TreeGrafter"/>
</dbReference>
<keyword evidence="4" id="KW-0812">Transmembrane</keyword>